<sequence length="117" mass="13971">MFSLNSNAENNFSKYYSNDLGTLSLMYHRFDENKYPSTNIQMEIFKKQIEIIKKNNLKFYNPNKFENEFENPKEEKKILITIDDAFSSFYEKAWPYLKENEIPFILFVSTKPIGKKG</sequence>
<proteinExistence type="predicted"/>
<evidence type="ECO:0000256" key="2">
    <source>
        <dbReference type="ARBA" id="ARBA00022729"/>
    </source>
</evidence>
<keyword evidence="2" id="KW-0732">Signal</keyword>
<reference evidence="4" key="1">
    <citation type="submission" date="2018-05" db="EMBL/GenBank/DDBJ databases">
        <authorList>
            <person name="Lanie J.A."/>
            <person name="Ng W.-L."/>
            <person name="Kazmierczak K.M."/>
            <person name="Andrzejewski T.M."/>
            <person name="Davidsen T.M."/>
            <person name="Wayne K.J."/>
            <person name="Tettelin H."/>
            <person name="Glass J.I."/>
            <person name="Rusch D."/>
            <person name="Podicherti R."/>
            <person name="Tsui H.-C.T."/>
            <person name="Winkler M.E."/>
        </authorList>
    </citation>
    <scope>NUCLEOTIDE SEQUENCE</scope>
</reference>
<evidence type="ECO:0000256" key="1">
    <source>
        <dbReference type="ARBA" id="ARBA00004613"/>
    </source>
</evidence>
<dbReference type="GO" id="GO:0005576">
    <property type="term" value="C:extracellular region"/>
    <property type="evidence" value="ECO:0007669"/>
    <property type="project" value="UniProtKB-SubCell"/>
</dbReference>
<feature type="non-terminal residue" evidence="4">
    <location>
        <position position="117"/>
    </location>
</feature>
<dbReference type="AlphaFoldDB" id="A0A382Q0R3"/>
<dbReference type="SUPFAM" id="SSF88713">
    <property type="entry name" value="Glycoside hydrolase/deacetylase"/>
    <property type="match status" value="1"/>
</dbReference>
<dbReference type="PROSITE" id="PS51677">
    <property type="entry name" value="NODB"/>
    <property type="match status" value="1"/>
</dbReference>
<dbReference type="GO" id="GO:0016810">
    <property type="term" value="F:hydrolase activity, acting on carbon-nitrogen (but not peptide) bonds"/>
    <property type="evidence" value="ECO:0007669"/>
    <property type="project" value="InterPro"/>
</dbReference>
<dbReference type="PANTHER" id="PTHR34216">
    <property type="match status" value="1"/>
</dbReference>
<evidence type="ECO:0000313" key="4">
    <source>
        <dbReference type="EMBL" id="SVC79184.1"/>
    </source>
</evidence>
<accession>A0A382Q0R3</accession>
<gene>
    <name evidence="4" type="ORF">METZ01_LOCUS332038</name>
</gene>
<dbReference type="InterPro" id="IPR011330">
    <property type="entry name" value="Glyco_hydro/deAcase_b/a-brl"/>
</dbReference>
<comment type="subcellular location">
    <subcellularLocation>
        <location evidence="1">Secreted</location>
    </subcellularLocation>
</comment>
<evidence type="ECO:0000259" key="3">
    <source>
        <dbReference type="PROSITE" id="PS51677"/>
    </source>
</evidence>
<dbReference type="InterPro" id="IPR002509">
    <property type="entry name" value="NODB_dom"/>
</dbReference>
<dbReference type="Pfam" id="PF01522">
    <property type="entry name" value="Polysacc_deac_1"/>
    <property type="match status" value="1"/>
</dbReference>
<protein>
    <recommendedName>
        <fullName evidence="3">NodB homology domain-containing protein</fullName>
    </recommendedName>
</protein>
<dbReference type="GO" id="GO:0005975">
    <property type="term" value="P:carbohydrate metabolic process"/>
    <property type="evidence" value="ECO:0007669"/>
    <property type="project" value="InterPro"/>
</dbReference>
<dbReference type="PANTHER" id="PTHR34216:SF3">
    <property type="entry name" value="POLY-BETA-1,6-N-ACETYL-D-GLUCOSAMINE N-DEACETYLASE"/>
    <property type="match status" value="1"/>
</dbReference>
<organism evidence="4">
    <name type="scientific">marine metagenome</name>
    <dbReference type="NCBI Taxonomy" id="408172"/>
    <lineage>
        <taxon>unclassified sequences</taxon>
        <taxon>metagenomes</taxon>
        <taxon>ecological metagenomes</taxon>
    </lineage>
</organism>
<dbReference type="Gene3D" id="3.20.20.370">
    <property type="entry name" value="Glycoside hydrolase/deacetylase"/>
    <property type="match status" value="1"/>
</dbReference>
<name>A0A382Q0R3_9ZZZZ</name>
<dbReference type="EMBL" id="UINC01111171">
    <property type="protein sequence ID" value="SVC79184.1"/>
    <property type="molecule type" value="Genomic_DNA"/>
</dbReference>
<feature type="domain" description="NodB homology" evidence="3">
    <location>
        <begin position="76"/>
        <end position="117"/>
    </location>
</feature>
<dbReference type="InterPro" id="IPR051398">
    <property type="entry name" value="Polysacch_Deacetylase"/>
</dbReference>